<accession>A0A9D4QI95</accession>
<comment type="caution">
    <text evidence="2">The sequence shown here is derived from an EMBL/GenBank/DDBJ whole genome shotgun (WGS) entry which is preliminary data.</text>
</comment>
<keyword evidence="3" id="KW-1185">Reference proteome</keyword>
<dbReference type="AlphaFoldDB" id="A0A9D4QI95"/>
<evidence type="ECO:0000313" key="3">
    <source>
        <dbReference type="Proteomes" id="UP000821837"/>
    </source>
</evidence>
<protein>
    <recommendedName>
        <fullName evidence="4">Tick transposon</fullName>
    </recommendedName>
</protein>
<feature type="region of interest" description="Disordered" evidence="1">
    <location>
        <begin position="68"/>
        <end position="98"/>
    </location>
</feature>
<reference evidence="2" key="2">
    <citation type="submission" date="2021-09" db="EMBL/GenBank/DDBJ databases">
        <authorList>
            <person name="Jia N."/>
            <person name="Wang J."/>
            <person name="Shi W."/>
            <person name="Du L."/>
            <person name="Sun Y."/>
            <person name="Zhan W."/>
            <person name="Jiang J."/>
            <person name="Wang Q."/>
            <person name="Zhang B."/>
            <person name="Ji P."/>
            <person name="Sakyi L.B."/>
            <person name="Cui X."/>
            <person name="Yuan T."/>
            <person name="Jiang B."/>
            <person name="Yang W."/>
            <person name="Lam T.T.-Y."/>
            <person name="Chang Q."/>
            <person name="Ding S."/>
            <person name="Wang X."/>
            <person name="Zhu J."/>
            <person name="Ruan X."/>
            <person name="Zhao L."/>
            <person name="Wei J."/>
            <person name="Que T."/>
            <person name="Du C."/>
            <person name="Cheng J."/>
            <person name="Dai P."/>
            <person name="Han X."/>
            <person name="Huang E."/>
            <person name="Gao Y."/>
            <person name="Liu J."/>
            <person name="Shao H."/>
            <person name="Ye R."/>
            <person name="Li L."/>
            <person name="Wei W."/>
            <person name="Wang X."/>
            <person name="Wang C."/>
            <person name="Huo Q."/>
            <person name="Li W."/>
            <person name="Guo W."/>
            <person name="Chen H."/>
            <person name="Chen S."/>
            <person name="Zhou L."/>
            <person name="Zhou L."/>
            <person name="Ni X."/>
            <person name="Tian J."/>
            <person name="Zhou Y."/>
            <person name="Sheng Y."/>
            <person name="Liu T."/>
            <person name="Pan Y."/>
            <person name="Xia L."/>
            <person name="Li J."/>
            <person name="Zhao F."/>
            <person name="Cao W."/>
        </authorList>
    </citation>
    <scope>NUCLEOTIDE SEQUENCE</scope>
    <source>
        <strain evidence="2">Rsan-2018</strain>
        <tissue evidence="2">Larvae</tissue>
    </source>
</reference>
<organism evidence="2 3">
    <name type="scientific">Rhipicephalus sanguineus</name>
    <name type="common">Brown dog tick</name>
    <name type="synonym">Ixodes sanguineus</name>
    <dbReference type="NCBI Taxonomy" id="34632"/>
    <lineage>
        <taxon>Eukaryota</taxon>
        <taxon>Metazoa</taxon>
        <taxon>Ecdysozoa</taxon>
        <taxon>Arthropoda</taxon>
        <taxon>Chelicerata</taxon>
        <taxon>Arachnida</taxon>
        <taxon>Acari</taxon>
        <taxon>Parasitiformes</taxon>
        <taxon>Ixodida</taxon>
        <taxon>Ixodoidea</taxon>
        <taxon>Ixodidae</taxon>
        <taxon>Rhipicephalinae</taxon>
        <taxon>Rhipicephalus</taxon>
        <taxon>Rhipicephalus</taxon>
    </lineage>
</organism>
<evidence type="ECO:0008006" key="4">
    <source>
        <dbReference type="Google" id="ProtNLM"/>
    </source>
</evidence>
<proteinExistence type="predicted"/>
<sequence length="240" mass="26861">MDELSLVVLNEPASHTRISHGTCRDTSPDLSIWSDAGAIAWLNSFDDLGSDHRVLCVTVGEDENEWRKQQRQCQRPKTHRHPTQPQRARPPRREDATLTRRDAVTQAAAAAVVVRDPGGGTRVEATGCGVAAIDTTTASVVAATEVVAEAARNQRYADCYAKEFPTTCHEMLGRCRKDRKKYREPHARLHRSQAVDLRGLQSETFTNPYHLHRLWPALHPSPGCRWCEHGRLASLKMARS</sequence>
<name>A0A9D4QI95_RHISA</name>
<reference evidence="2" key="1">
    <citation type="journal article" date="2020" name="Cell">
        <title>Large-Scale Comparative Analyses of Tick Genomes Elucidate Their Genetic Diversity and Vector Capacities.</title>
        <authorList>
            <consortium name="Tick Genome and Microbiome Consortium (TIGMIC)"/>
            <person name="Jia N."/>
            <person name="Wang J."/>
            <person name="Shi W."/>
            <person name="Du L."/>
            <person name="Sun Y."/>
            <person name="Zhan W."/>
            <person name="Jiang J.F."/>
            <person name="Wang Q."/>
            <person name="Zhang B."/>
            <person name="Ji P."/>
            <person name="Bell-Sakyi L."/>
            <person name="Cui X.M."/>
            <person name="Yuan T.T."/>
            <person name="Jiang B.G."/>
            <person name="Yang W.F."/>
            <person name="Lam T.T."/>
            <person name="Chang Q.C."/>
            <person name="Ding S.J."/>
            <person name="Wang X.J."/>
            <person name="Zhu J.G."/>
            <person name="Ruan X.D."/>
            <person name="Zhao L."/>
            <person name="Wei J.T."/>
            <person name="Ye R.Z."/>
            <person name="Que T.C."/>
            <person name="Du C.H."/>
            <person name="Zhou Y.H."/>
            <person name="Cheng J.X."/>
            <person name="Dai P.F."/>
            <person name="Guo W.B."/>
            <person name="Han X.H."/>
            <person name="Huang E.J."/>
            <person name="Li L.F."/>
            <person name="Wei W."/>
            <person name="Gao Y.C."/>
            <person name="Liu J.Z."/>
            <person name="Shao H.Z."/>
            <person name="Wang X."/>
            <person name="Wang C.C."/>
            <person name="Yang T.C."/>
            <person name="Huo Q.B."/>
            <person name="Li W."/>
            <person name="Chen H.Y."/>
            <person name="Chen S.E."/>
            <person name="Zhou L.G."/>
            <person name="Ni X.B."/>
            <person name="Tian J.H."/>
            <person name="Sheng Y."/>
            <person name="Liu T."/>
            <person name="Pan Y.S."/>
            <person name="Xia L.Y."/>
            <person name="Li J."/>
            <person name="Zhao F."/>
            <person name="Cao W.C."/>
        </authorList>
    </citation>
    <scope>NUCLEOTIDE SEQUENCE</scope>
    <source>
        <strain evidence="2">Rsan-2018</strain>
    </source>
</reference>
<gene>
    <name evidence="2" type="ORF">HPB52_008033</name>
</gene>
<dbReference type="Proteomes" id="UP000821837">
    <property type="component" value="Chromosome 1"/>
</dbReference>
<dbReference type="EMBL" id="JABSTV010001245">
    <property type="protein sequence ID" value="KAH7982896.1"/>
    <property type="molecule type" value="Genomic_DNA"/>
</dbReference>
<evidence type="ECO:0000313" key="2">
    <source>
        <dbReference type="EMBL" id="KAH7982896.1"/>
    </source>
</evidence>
<evidence type="ECO:0000256" key="1">
    <source>
        <dbReference type="SAM" id="MobiDB-lite"/>
    </source>
</evidence>